<name>A0A9W9U2K6_9EURO</name>
<gene>
    <name evidence="1" type="ORF">N7476_008431</name>
</gene>
<evidence type="ECO:0000313" key="1">
    <source>
        <dbReference type="EMBL" id="KAJ5307775.1"/>
    </source>
</evidence>
<dbReference type="EMBL" id="JAPZBO010000008">
    <property type="protein sequence ID" value="KAJ5307775.1"/>
    <property type="molecule type" value="Genomic_DNA"/>
</dbReference>
<protein>
    <submittedName>
        <fullName evidence="1">Dehydrogenase E1 component</fullName>
    </submittedName>
</protein>
<reference evidence="1" key="1">
    <citation type="submission" date="2022-12" db="EMBL/GenBank/DDBJ databases">
        <authorList>
            <person name="Petersen C."/>
        </authorList>
    </citation>
    <scope>NUCLEOTIDE SEQUENCE</scope>
    <source>
        <strain evidence="1">IBT 21472</strain>
    </source>
</reference>
<sequence length="103" mass="11808">HFCVIPPFDLTPRTFSAALDSNLLLRVQHTEVQSLAHLELGESSTALVRCIWHRQRYQETQNITDTAITRIEQLHPVPWEAWPFAKTGLESIFDTTDQPKVVV</sequence>
<reference evidence="1" key="2">
    <citation type="journal article" date="2023" name="IMA Fungus">
        <title>Comparative genomic study of the Penicillium genus elucidates a diverse pangenome and 15 lateral gene transfer events.</title>
        <authorList>
            <person name="Petersen C."/>
            <person name="Sorensen T."/>
            <person name="Nielsen M.R."/>
            <person name="Sondergaard T.E."/>
            <person name="Sorensen J.L."/>
            <person name="Fitzpatrick D.A."/>
            <person name="Frisvad J.C."/>
            <person name="Nielsen K.L."/>
        </authorList>
    </citation>
    <scope>NUCLEOTIDE SEQUENCE</scope>
    <source>
        <strain evidence="1">IBT 21472</strain>
    </source>
</reference>
<comment type="caution">
    <text evidence="1">The sequence shown here is derived from an EMBL/GenBank/DDBJ whole genome shotgun (WGS) entry which is preliminary data.</text>
</comment>
<dbReference type="Proteomes" id="UP001147746">
    <property type="component" value="Unassembled WGS sequence"/>
</dbReference>
<proteinExistence type="predicted"/>
<accession>A0A9W9U2K6</accession>
<feature type="non-terminal residue" evidence="1">
    <location>
        <position position="1"/>
    </location>
</feature>
<dbReference type="AlphaFoldDB" id="A0A9W9U2K6"/>
<keyword evidence="2" id="KW-1185">Reference proteome</keyword>
<dbReference type="OrthoDB" id="413077at2759"/>
<evidence type="ECO:0000313" key="2">
    <source>
        <dbReference type="Proteomes" id="UP001147746"/>
    </source>
</evidence>
<organism evidence="1 2">
    <name type="scientific">Penicillium atrosanguineum</name>
    <dbReference type="NCBI Taxonomy" id="1132637"/>
    <lineage>
        <taxon>Eukaryota</taxon>
        <taxon>Fungi</taxon>
        <taxon>Dikarya</taxon>
        <taxon>Ascomycota</taxon>
        <taxon>Pezizomycotina</taxon>
        <taxon>Eurotiomycetes</taxon>
        <taxon>Eurotiomycetidae</taxon>
        <taxon>Eurotiales</taxon>
        <taxon>Aspergillaceae</taxon>
        <taxon>Penicillium</taxon>
    </lineage>
</organism>